<feature type="non-terminal residue" evidence="2">
    <location>
        <position position="1"/>
    </location>
</feature>
<organism evidence="2 3">
    <name type="scientific">Discina gigas</name>
    <dbReference type="NCBI Taxonomy" id="1032678"/>
    <lineage>
        <taxon>Eukaryota</taxon>
        <taxon>Fungi</taxon>
        <taxon>Dikarya</taxon>
        <taxon>Ascomycota</taxon>
        <taxon>Pezizomycotina</taxon>
        <taxon>Pezizomycetes</taxon>
        <taxon>Pezizales</taxon>
        <taxon>Discinaceae</taxon>
        <taxon>Discina</taxon>
    </lineage>
</organism>
<accession>A0ABR3G3C9</accession>
<comment type="caution">
    <text evidence="2">The sequence shown here is derived from an EMBL/GenBank/DDBJ whole genome shotgun (WGS) entry which is preliminary data.</text>
</comment>
<evidence type="ECO:0000313" key="3">
    <source>
        <dbReference type="Proteomes" id="UP001447188"/>
    </source>
</evidence>
<keyword evidence="3" id="KW-1185">Reference proteome</keyword>
<evidence type="ECO:0008006" key="4">
    <source>
        <dbReference type="Google" id="ProtNLM"/>
    </source>
</evidence>
<name>A0ABR3G3C9_9PEZI</name>
<sequence>YRFDNNTWAQNCSHPECQLKGAFCLHTSTLFCNCGSTTYKGTSPGCPTSMVARATVAAKRQPGVQPMDTDTAPPPPPGS</sequence>
<evidence type="ECO:0000313" key="2">
    <source>
        <dbReference type="EMBL" id="KAL0630363.1"/>
    </source>
</evidence>
<gene>
    <name evidence="2" type="ORF">Q9L58_010790</name>
</gene>
<evidence type="ECO:0000256" key="1">
    <source>
        <dbReference type="SAM" id="MobiDB-lite"/>
    </source>
</evidence>
<dbReference type="EMBL" id="JBBBZM010000757">
    <property type="protein sequence ID" value="KAL0630363.1"/>
    <property type="molecule type" value="Genomic_DNA"/>
</dbReference>
<proteinExistence type="predicted"/>
<protein>
    <recommendedName>
        <fullName evidence="4">EGF-like domain-containing protein</fullName>
    </recommendedName>
</protein>
<feature type="region of interest" description="Disordered" evidence="1">
    <location>
        <begin position="58"/>
        <end position="79"/>
    </location>
</feature>
<reference evidence="2 3" key="1">
    <citation type="submission" date="2024-02" db="EMBL/GenBank/DDBJ databases">
        <title>Discinaceae phylogenomics.</title>
        <authorList>
            <person name="Dirks A.C."/>
            <person name="James T.Y."/>
        </authorList>
    </citation>
    <scope>NUCLEOTIDE SEQUENCE [LARGE SCALE GENOMIC DNA]</scope>
    <source>
        <strain evidence="2 3">ACD0624</strain>
    </source>
</reference>
<dbReference type="Proteomes" id="UP001447188">
    <property type="component" value="Unassembled WGS sequence"/>
</dbReference>